<feature type="non-terminal residue" evidence="2">
    <location>
        <position position="65"/>
    </location>
</feature>
<comment type="caution">
    <text evidence="2">The sequence shown here is derived from an EMBL/GenBank/DDBJ whole genome shotgun (WGS) entry which is preliminary data.</text>
</comment>
<evidence type="ECO:0000313" key="2">
    <source>
        <dbReference type="EMBL" id="KAH9303473.1"/>
    </source>
</evidence>
<protein>
    <submittedName>
        <fullName evidence="2">Uncharacterized protein</fullName>
    </submittedName>
</protein>
<evidence type="ECO:0000313" key="3">
    <source>
        <dbReference type="Proteomes" id="UP000824469"/>
    </source>
</evidence>
<dbReference type="Proteomes" id="UP000824469">
    <property type="component" value="Unassembled WGS sequence"/>
</dbReference>
<proteinExistence type="predicted"/>
<evidence type="ECO:0000256" key="1">
    <source>
        <dbReference type="SAM" id="MobiDB-lite"/>
    </source>
</evidence>
<sequence>CYAGTRPPPFLHVWDVPDALGTRGRGGNVSPTFPFLAGVGETPWGRLGTEENVPGTLGTARGRRG</sequence>
<organism evidence="2 3">
    <name type="scientific">Taxus chinensis</name>
    <name type="common">Chinese yew</name>
    <name type="synonym">Taxus wallichiana var. chinensis</name>
    <dbReference type="NCBI Taxonomy" id="29808"/>
    <lineage>
        <taxon>Eukaryota</taxon>
        <taxon>Viridiplantae</taxon>
        <taxon>Streptophyta</taxon>
        <taxon>Embryophyta</taxon>
        <taxon>Tracheophyta</taxon>
        <taxon>Spermatophyta</taxon>
        <taxon>Pinopsida</taxon>
        <taxon>Pinidae</taxon>
        <taxon>Conifers II</taxon>
        <taxon>Cupressales</taxon>
        <taxon>Taxaceae</taxon>
        <taxon>Taxus</taxon>
    </lineage>
</organism>
<name>A0AA38FHN7_TAXCH</name>
<gene>
    <name evidence="2" type="ORF">KI387_015056</name>
</gene>
<accession>A0AA38FHN7</accession>
<dbReference type="AlphaFoldDB" id="A0AA38FHN7"/>
<reference evidence="2 3" key="1">
    <citation type="journal article" date="2021" name="Nat. Plants">
        <title>The Taxus genome provides insights into paclitaxel biosynthesis.</title>
        <authorList>
            <person name="Xiong X."/>
            <person name="Gou J."/>
            <person name="Liao Q."/>
            <person name="Li Y."/>
            <person name="Zhou Q."/>
            <person name="Bi G."/>
            <person name="Li C."/>
            <person name="Du R."/>
            <person name="Wang X."/>
            <person name="Sun T."/>
            <person name="Guo L."/>
            <person name="Liang H."/>
            <person name="Lu P."/>
            <person name="Wu Y."/>
            <person name="Zhang Z."/>
            <person name="Ro D.K."/>
            <person name="Shang Y."/>
            <person name="Huang S."/>
            <person name="Yan J."/>
        </authorList>
    </citation>
    <scope>NUCLEOTIDE SEQUENCE [LARGE SCALE GENOMIC DNA]</scope>
    <source>
        <strain evidence="2">Ta-2019</strain>
    </source>
</reference>
<dbReference type="EMBL" id="JAHRHJ020000009">
    <property type="protein sequence ID" value="KAH9303473.1"/>
    <property type="molecule type" value="Genomic_DNA"/>
</dbReference>
<keyword evidence="3" id="KW-1185">Reference proteome</keyword>
<feature type="non-terminal residue" evidence="2">
    <location>
        <position position="1"/>
    </location>
</feature>
<feature type="region of interest" description="Disordered" evidence="1">
    <location>
        <begin position="40"/>
        <end position="65"/>
    </location>
</feature>